<keyword evidence="4" id="KW-0963">Cytoplasm</keyword>
<accession>A0A164ZQN1</accession>
<keyword evidence="10" id="KW-1185">Reference proteome</keyword>
<dbReference type="OMA" id="YLEHSGH"/>
<evidence type="ECO:0000256" key="3">
    <source>
        <dbReference type="ARBA" id="ARBA00009138"/>
    </source>
</evidence>
<feature type="region of interest" description="Disordered" evidence="7">
    <location>
        <begin position="286"/>
        <end position="307"/>
    </location>
</feature>
<evidence type="ECO:0000256" key="5">
    <source>
        <dbReference type="ARBA" id="ARBA00022884"/>
    </source>
</evidence>
<organism evidence="9 10">
    <name type="scientific">Xylona heveae (strain CBS 132557 / TC161)</name>
    <dbReference type="NCBI Taxonomy" id="1328760"/>
    <lineage>
        <taxon>Eukaryota</taxon>
        <taxon>Fungi</taxon>
        <taxon>Dikarya</taxon>
        <taxon>Ascomycota</taxon>
        <taxon>Pezizomycotina</taxon>
        <taxon>Xylonomycetes</taxon>
        <taxon>Xylonales</taxon>
        <taxon>Xylonaceae</taxon>
        <taxon>Xylona</taxon>
    </lineage>
</organism>
<dbReference type="InterPro" id="IPR019167">
    <property type="entry name" value="PAT1_dom"/>
</dbReference>
<dbReference type="InParanoid" id="A0A164ZQN1"/>
<feature type="region of interest" description="Disordered" evidence="7">
    <location>
        <begin position="241"/>
        <end position="261"/>
    </location>
</feature>
<gene>
    <name evidence="9" type="ORF">L228DRAFT_241624</name>
</gene>
<feature type="region of interest" description="Disordered" evidence="7">
    <location>
        <begin position="182"/>
        <end position="205"/>
    </location>
</feature>
<dbReference type="FunCoup" id="A0A164ZQN1">
    <property type="interactions" value="204"/>
</dbReference>
<dbReference type="PANTHER" id="PTHR21551">
    <property type="entry name" value="TOPOISOMERASE II-ASSOCIATED PROTEIN PAT1"/>
    <property type="match status" value="1"/>
</dbReference>
<dbReference type="PANTHER" id="PTHR21551:SF0">
    <property type="entry name" value="PROTEIN ASSOCIATED WITH TOPO II RELATED-1, ISOFORM A"/>
    <property type="match status" value="1"/>
</dbReference>
<dbReference type="GO" id="GO:0000932">
    <property type="term" value="C:P-body"/>
    <property type="evidence" value="ECO:0007669"/>
    <property type="project" value="UniProtKB-SubCell"/>
</dbReference>
<evidence type="ECO:0000313" key="9">
    <source>
        <dbReference type="EMBL" id="KZF19385.1"/>
    </source>
</evidence>
<reference evidence="9 10" key="1">
    <citation type="journal article" date="2016" name="Fungal Biol.">
        <title>The genome of Xylona heveae provides a window into fungal endophytism.</title>
        <authorList>
            <person name="Gazis R."/>
            <person name="Kuo A."/>
            <person name="Riley R."/>
            <person name="LaButti K."/>
            <person name="Lipzen A."/>
            <person name="Lin J."/>
            <person name="Amirebrahimi M."/>
            <person name="Hesse C.N."/>
            <person name="Spatafora J.W."/>
            <person name="Henrissat B."/>
            <person name="Hainaut M."/>
            <person name="Grigoriev I.V."/>
            <person name="Hibbett D.S."/>
        </authorList>
    </citation>
    <scope>NUCLEOTIDE SEQUENCE [LARGE SCALE GENOMIC DNA]</scope>
    <source>
        <strain evidence="9 10">TC161</strain>
    </source>
</reference>
<proteinExistence type="inferred from homology"/>
<feature type="compositionally biased region" description="Basic and acidic residues" evidence="7">
    <location>
        <begin position="10"/>
        <end position="19"/>
    </location>
</feature>
<keyword evidence="5" id="KW-0694">RNA-binding</keyword>
<dbReference type="RefSeq" id="XP_018184940.1">
    <property type="nucleotide sequence ID" value="XM_018331340.1"/>
</dbReference>
<evidence type="ECO:0000256" key="1">
    <source>
        <dbReference type="ARBA" id="ARBA00004123"/>
    </source>
</evidence>
<comment type="similarity">
    <text evidence="3">Belongs to the PAT1 family.</text>
</comment>
<dbReference type="GO" id="GO:0033962">
    <property type="term" value="P:P-body assembly"/>
    <property type="evidence" value="ECO:0007669"/>
    <property type="project" value="TreeGrafter"/>
</dbReference>
<feature type="domain" description="mRNA decay factor PAT1" evidence="8">
    <location>
        <begin position="1"/>
        <end position="834"/>
    </location>
</feature>
<dbReference type="OrthoDB" id="74835at2759"/>
<evidence type="ECO:0000256" key="6">
    <source>
        <dbReference type="ARBA" id="ARBA00023242"/>
    </source>
</evidence>
<dbReference type="GO" id="GO:0005634">
    <property type="term" value="C:nucleus"/>
    <property type="evidence" value="ECO:0007669"/>
    <property type="project" value="UniProtKB-SubCell"/>
</dbReference>
<dbReference type="GO" id="GO:0000290">
    <property type="term" value="P:deadenylation-dependent decapping of nuclear-transcribed mRNA"/>
    <property type="evidence" value="ECO:0007669"/>
    <property type="project" value="EnsemblFungi"/>
</dbReference>
<dbReference type="AlphaFoldDB" id="A0A164ZQN1"/>
<feature type="region of interest" description="Disordered" evidence="7">
    <location>
        <begin position="1"/>
        <end position="45"/>
    </location>
</feature>
<protein>
    <recommendedName>
        <fullName evidence="8">mRNA decay factor PAT1 domain-containing protein</fullName>
    </recommendedName>
</protein>
<dbReference type="Proteomes" id="UP000076632">
    <property type="component" value="Unassembled WGS sequence"/>
</dbReference>
<dbReference type="Pfam" id="PF09770">
    <property type="entry name" value="PAT1"/>
    <property type="match status" value="1"/>
</dbReference>
<comment type="subcellular location">
    <subcellularLocation>
        <location evidence="2">Cytoplasm</location>
        <location evidence="2">P-body</location>
    </subcellularLocation>
    <subcellularLocation>
        <location evidence="1">Nucleus</location>
    </subcellularLocation>
</comment>
<evidence type="ECO:0000256" key="2">
    <source>
        <dbReference type="ARBA" id="ARBA00004201"/>
    </source>
</evidence>
<dbReference type="GO" id="GO:0003723">
    <property type="term" value="F:RNA binding"/>
    <property type="evidence" value="ECO:0007669"/>
    <property type="project" value="UniProtKB-KW"/>
</dbReference>
<dbReference type="EMBL" id="KV407466">
    <property type="protein sequence ID" value="KZF19385.1"/>
    <property type="molecule type" value="Genomic_DNA"/>
</dbReference>
<sequence length="837" mass="92013">MSFFGFDTTLPRDRGHPREAPGFGEAPDPFAGFSHRGGAGGDDEALEFEDTYDGLGDQLDETDDTFNDDTFGSSGLEAPAVGKDFDFFGQTAKVSDAIHEEQLRYTRHQPAPKFAQPKAPKRTGYEKYQIPDLQASADLWGVGSKQQAPETIQQQTFIAPPTQTSAAQALPKKIMSLEEVEAAMRTQKPKPKAAQAPAPVPPSYPPFSVAQAQALAQATAPPQQQSIPAALQAQVSNVAGFPVKPPAPNQVGVDPRFSQPTPTDVPNFAAHPPQILQRPQPIPAQFSGHRGSPQPRQILQNPNRQPVQPAPYPRQFGSPAAAGGFPGAPVITNPQQLLQLSEEERAAFLIEDAKRAKRNHKIFLLSKDNGLMTPQDKNFITRIQLQQLVTATGGLNEPGSDAALSEDFYYQVHNQIRGGPRQNPNQPLGHFAQTYLFQTGGRHGGPGGRRHHRGGDNHMQRMEQQVQRAVEAAKLKPKNKQLVIEGSLGKISFSNAKTPKPLLNIKRQESSDASSRVNADKKSINVSANDRKSILRGIESVYSTLMKLEDHERQMPPPPTEESDAASVQEHLEWRREMVDLNQTLWKELKVMEPIVPKLSSPTPHPFIAFLSHGKGKKAIPRIFRHLDQEQRVTVLTMVVVHLDVLDVVRGAHLQPNEQQLPVAVREEVELFCQAVMPCLFGYVNEAPLSIVTGLLGLVIDGVNIQSVAYTKVGVGILTMLISRAELVKQAGNVNEQEWEQWTVLYNRLFDIIEPVLGSIFPVSVHSSEDMYVWQFLAAAGIGASPEQQQRLVIAVKDRVLDTVLQSKTLPADMASQRLSNVNLFMRAIGLDVELLG</sequence>
<dbReference type="InterPro" id="IPR039900">
    <property type="entry name" value="Pat1-like"/>
</dbReference>
<keyword evidence="6" id="KW-0539">Nucleus</keyword>
<dbReference type="GeneID" id="28896477"/>
<evidence type="ECO:0000259" key="8">
    <source>
        <dbReference type="Pfam" id="PF09770"/>
    </source>
</evidence>
<dbReference type="STRING" id="1328760.A0A164ZQN1"/>
<name>A0A164ZQN1_XYLHT</name>
<evidence type="ECO:0000256" key="7">
    <source>
        <dbReference type="SAM" id="MobiDB-lite"/>
    </source>
</evidence>
<feature type="compositionally biased region" description="Polar residues" evidence="7">
    <location>
        <begin position="294"/>
        <end position="306"/>
    </location>
</feature>
<evidence type="ECO:0000313" key="10">
    <source>
        <dbReference type="Proteomes" id="UP000076632"/>
    </source>
</evidence>
<evidence type="ECO:0000256" key="4">
    <source>
        <dbReference type="ARBA" id="ARBA00022490"/>
    </source>
</evidence>